<evidence type="ECO:0000256" key="1">
    <source>
        <dbReference type="SAM" id="MobiDB-lite"/>
    </source>
</evidence>
<organism evidence="2 3">
    <name type="scientific">Eumeta variegata</name>
    <name type="common">Bagworm moth</name>
    <name type="synonym">Eumeta japonica</name>
    <dbReference type="NCBI Taxonomy" id="151549"/>
    <lineage>
        <taxon>Eukaryota</taxon>
        <taxon>Metazoa</taxon>
        <taxon>Ecdysozoa</taxon>
        <taxon>Arthropoda</taxon>
        <taxon>Hexapoda</taxon>
        <taxon>Insecta</taxon>
        <taxon>Pterygota</taxon>
        <taxon>Neoptera</taxon>
        <taxon>Endopterygota</taxon>
        <taxon>Lepidoptera</taxon>
        <taxon>Glossata</taxon>
        <taxon>Ditrysia</taxon>
        <taxon>Tineoidea</taxon>
        <taxon>Psychidae</taxon>
        <taxon>Oiketicinae</taxon>
        <taxon>Eumeta</taxon>
    </lineage>
</organism>
<dbReference type="AlphaFoldDB" id="A0A4C1WCT7"/>
<proteinExistence type="predicted"/>
<protein>
    <submittedName>
        <fullName evidence="2">Uncharacterized protein</fullName>
    </submittedName>
</protein>
<keyword evidence="3" id="KW-1185">Reference proteome</keyword>
<dbReference type="Proteomes" id="UP000299102">
    <property type="component" value="Unassembled WGS sequence"/>
</dbReference>
<comment type="caution">
    <text evidence="2">The sequence shown here is derived from an EMBL/GenBank/DDBJ whole genome shotgun (WGS) entry which is preliminary data.</text>
</comment>
<dbReference type="EMBL" id="BGZK01000514">
    <property type="protein sequence ID" value="GBP47974.1"/>
    <property type="molecule type" value="Genomic_DNA"/>
</dbReference>
<dbReference type="OrthoDB" id="430476at2759"/>
<feature type="compositionally biased region" description="Basic and acidic residues" evidence="1">
    <location>
        <begin position="142"/>
        <end position="156"/>
    </location>
</feature>
<evidence type="ECO:0000313" key="3">
    <source>
        <dbReference type="Proteomes" id="UP000299102"/>
    </source>
</evidence>
<name>A0A4C1WCT7_EUMVA</name>
<sequence length="175" mass="19999">MYGEIVWPSGKDELKQPAEQIYRPKCVMEMTARVALENRIQTKLQAARMCRRSPAISDKNKGSITCTTCLSEKQTRLPFNNIGSRSSQPLQLVHTDLCGPMEQESLRENVEKYNNNIYLPCTSNSNSPEIQPLEETCKEELEDSIDHFTDESREDYQSGENDDSSYIPEQSIDLE</sequence>
<gene>
    <name evidence="2" type="ORF">EVAR_40398_1</name>
</gene>
<reference evidence="2 3" key="1">
    <citation type="journal article" date="2019" name="Commun. Biol.">
        <title>The bagworm genome reveals a unique fibroin gene that provides high tensile strength.</title>
        <authorList>
            <person name="Kono N."/>
            <person name="Nakamura H."/>
            <person name="Ohtoshi R."/>
            <person name="Tomita M."/>
            <person name="Numata K."/>
            <person name="Arakawa K."/>
        </authorList>
    </citation>
    <scope>NUCLEOTIDE SEQUENCE [LARGE SCALE GENOMIC DNA]</scope>
</reference>
<feature type="region of interest" description="Disordered" evidence="1">
    <location>
        <begin position="142"/>
        <end position="175"/>
    </location>
</feature>
<accession>A0A4C1WCT7</accession>
<evidence type="ECO:0000313" key="2">
    <source>
        <dbReference type="EMBL" id="GBP47974.1"/>
    </source>
</evidence>